<dbReference type="Pfam" id="PF13802">
    <property type="entry name" value="Gal_mutarotas_2"/>
    <property type="match status" value="1"/>
</dbReference>
<dbReference type="InterPro" id="IPR011013">
    <property type="entry name" value="Gal_mutarotase_sf_dom"/>
</dbReference>
<dbReference type="SUPFAM" id="SSF74650">
    <property type="entry name" value="Galactose mutarotase-like"/>
    <property type="match status" value="1"/>
</dbReference>
<keyword evidence="3" id="KW-0732">Signal</keyword>
<name>A0ABT7SWZ9_9ALTE</name>
<dbReference type="InterPro" id="IPR048395">
    <property type="entry name" value="Glyco_hydro_31_C"/>
</dbReference>
<dbReference type="Proteomes" id="UP001234343">
    <property type="component" value="Unassembled WGS sequence"/>
</dbReference>
<evidence type="ECO:0000259" key="5">
    <source>
        <dbReference type="Pfam" id="PF13802"/>
    </source>
</evidence>
<dbReference type="InterPro" id="IPR033403">
    <property type="entry name" value="DUF5110"/>
</dbReference>
<dbReference type="Gene3D" id="2.60.40.1180">
    <property type="entry name" value="Golgi alpha-mannosidase II"/>
    <property type="match status" value="2"/>
</dbReference>
<dbReference type="PANTHER" id="PTHR43863:SF2">
    <property type="entry name" value="MALTASE-GLUCOAMYLASE"/>
    <property type="match status" value="1"/>
</dbReference>
<dbReference type="Pfam" id="PF17137">
    <property type="entry name" value="DUF5110"/>
    <property type="match status" value="1"/>
</dbReference>
<evidence type="ECO:0000313" key="8">
    <source>
        <dbReference type="EMBL" id="MDM7860707.1"/>
    </source>
</evidence>
<evidence type="ECO:0000259" key="4">
    <source>
        <dbReference type="Pfam" id="PF01055"/>
    </source>
</evidence>
<gene>
    <name evidence="8" type="ORF">QTP81_08870</name>
</gene>
<dbReference type="InterPro" id="IPR000322">
    <property type="entry name" value="Glyco_hydro_31_TIM"/>
</dbReference>
<dbReference type="Pfam" id="PF01055">
    <property type="entry name" value="Glyco_hydro_31_2nd"/>
    <property type="match status" value="1"/>
</dbReference>
<protein>
    <submittedName>
        <fullName evidence="8">Glycoside hydrolase family 31 protein</fullName>
    </submittedName>
</protein>
<evidence type="ECO:0000259" key="6">
    <source>
        <dbReference type="Pfam" id="PF17137"/>
    </source>
</evidence>
<dbReference type="SUPFAM" id="SSF51011">
    <property type="entry name" value="Glycosyl hydrolase domain"/>
    <property type="match status" value="1"/>
</dbReference>
<dbReference type="PANTHER" id="PTHR43863">
    <property type="entry name" value="HYDROLASE, PUTATIVE (AFU_ORTHOLOGUE AFUA_1G03140)-RELATED"/>
    <property type="match status" value="1"/>
</dbReference>
<dbReference type="SUPFAM" id="SSF51445">
    <property type="entry name" value="(Trans)glycosidases"/>
    <property type="match status" value="1"/>
</dbReference>
<comment type="similarity">
    <text evidence="1 2">Belongs to the glycosyl hydrolase 31 family.</text>
</comment>
<organism evidence="8 9">
    <name type="scientific">Alteromonas arenosi</name>
    <dbReference type="NCBI Taxonomy" id="3055817"/>
    <lineage>
        <taxon>Bacteria</taxon>
        <taxon>Pseudomonadati</taxon>
        <taxon>Pseudomonadota</taxon>
        <taxon>Gammaproteobacteria</taxon>
        <taxon>Alteromonadales</taxon>
        <taxon>Alteromonadaceae</taxon>
        <taxon>Alteromonas/Salinimonas group</taxon>
        <taxon>Alteromonas</taxon>
    </lineage>
</organism>
<dbReference type="GO" id="GO:0016787">
    <property type="term" value="F:hydrolase activity"/>
    <property type="evidence" value="ECO:0007669"/>
    <property type="project" value="UniProtKB-KW"/>
</dbReference>
<evidence type="ECO:0000256" key="3">
    <source>
        <dbReference type="SAM" id="SignalP"/>
    </source>
</evidence>
<dbReference type="RefSeq" id="WP_289364997.1">
    <property type="nucleotide sequence ID" value="NZ_JAUCBP010000007.1"/>
</dbReference>
<evidence type="ECO:0000313" key="9">
    <source>
        <dbReference type="Proteomes" id="UP001234343"/>
    </source>
</evidence>
<dbReference type="EMBL" id="JAUCBP010000007">
    <property type="protein sequence ID" value="MDM7860707.1"/>
    <property type="molecule type" value="Genomic_DNA"/>
</dbReference>
<comment type="caution">
    <text evidence="8">The sequence shown here is derived from an EMBL/GenBank/DDBJ whole genome shotgun (WGS) entry which is preliminary data.</text>
</comment>
<evidence type="ECO:0000259" key="7">
    <source>
        <dbReference type="Pfam" id="PF21365"/>
    </source>
</evidence>
<evidence type="ECO:0000256" key="2">
    <source>
        <dbReference type="RuleBase" id="RU361185"/>
    </source>
</evidence>
<dbReference type="InterPro" id="IPR013780">
    <property type="entry name" value="Glyco_hydro_b"/>
</dbReference>
<feature type="domain" description="Glycoside hydrolase family 31 TIM barrel" evidence="4">
    <location>
        <begin position="260"/>
        <end position="584"/>
    </location>
</feature>
<feature type="domain" description="Glycoside hydrolase family 31 N-terminal" evidence="5">
    <location>
        <begin position="58"/>
        <end position="217"/>
    </location>
</feature>
<feature type="domain" description="Glycosyl hydrolase family 31 C-terminal" evidence="7">
    <location>
        <begin position="592"/>
        <end position="674"/>
    </location>
</feature>
<feature type="domain" description="DUF5110" evidence="6">
    <location>
        <begin position="693"/>
        <end position="764"/>
    </location>
</feature>
<dbReference type="Gene3D" id="2.60.40.1760">
    <property type="entry name" value="glycosyl hydrolase (family 31)"/>
    <property type="match status" value="1"/>
</dbReference>
<dbReference type="InterPro" id="IPR051816">
    <property type="entry name" value="Glycosyl_Hydrolase_31"/>
</dbReference>
<accession>A0ABT7SWZ9</accession>
<dbReference type="InterPro" id="IPR017853">
    <property type="entry name" value="GH"/>
</dbReference>
<feature type="signal peptide" evidence="3">
    <location>
        <begin position="1"/>
        <end position="36"/>
    </location>
</feature>
<evidence type="ECO:0000256" key="1">
    <source>
        <dbReference type="ARBA" id="ARBA00007806"/>
    </source>
</evidence>
<dbReference type="CDD" id="cd14752">
    <property type="entry name" value="GH31_N"/>
    <property type="match status" value="1"/>
</dbReference>
<reference evidence="8 9" key="1">
    <citation type="submission" date="2023-06" db="EMBL/GenBank/DDBJ databases">
        <title>Alteromonas sp. ASW11-36 isolated from intertidal sand.</title>
        <authorList>
            <person name="Li Y."/>
        </authorList>
    </citation>
    <scope>NUCLEOTIDE SEQUENCE [LARGE SCALE GENOMIC DNA]</scope>
    <source>
        <strain evidence="8 9">ASW11-36</strain>
    </source>
</reference>
<dbReference type="Pfam" id="PF21365">
    <property type="entry name" value="Glyco_hydro_31_3rd"/>
    <property type="match status" value="1"/>
</dbReference>
<keyword evidence="2 8" id="KW-0378">Hydrolase</keyword>
<proteinExistence type="inferred from homology"/>
<feature type="chain" id="PRO_5046744318" evidence="3">
    <location>
        <begin position="37"/>
        <end position="811"/>
    </location>
</feature>
<sequence length="811" mass="90703">MKYTLALVTKRLSLVRNCGRFAFALFFSLSVWQINAAEVTGVSHDDGLLTLQTSEGKVDIQALTSRSVSVWYQPEGVKQLPSFAVDPNLALDVSAKLVKVDTGWQFELPGLTVAIQAQPLKLSYWRDGEELVSEEVGLFHQETIRGFRFALDEDEQIMGGGQRVLGMDRRGHRLPLYNRAHYGYTTESSQMYYGLPAIMSSQRYAIIFDNSASGFLDIGHTESDVLQFEAVGGRTAYIVVAGEGFSDLVSHTVTATGKQPLPPRWALGNFASRFGYRTEQETRDTIDAFIEQDIPVDAVVLDLYWFGPDIKGHMGNLNWDRNAWPEPEKMIADLRAKGVKTVVITEPFILTSSSQWQSAVDNRALATNFAGEPRRFDFYFGNTGLVDVFAPQAQEWFWQYYEKLAEQGVAGWWGDLGEPEVHPGDSLHSLNDMTVTGDEVHNAYGHQWAKMVYERQLALAPEKRPFVMMRAGFAGTQRYGMIPWTGDVSREWGGLKPQVELALQMSLFGLAYTHSDLGGFAGGETFDAELYTRWLQFGTFSPVFRPHAQEHIAPEPVFHADPVKSTARDYIQLRYRLMPYIYSLAYENSMTGVPFMRPLFMHHSDAKLTNTDSYLFGESFLVTPITEKGQVQADVDLPAGTWFNFWTNDKVMGGETVTIPAPLEQLPVLVKAGSFVPMVDAVMSLDKYSTATLDMHYYADTSVANSQFTVYDDDGESANSLTDNQFEALSFTAQHTSTLQLSVARSGDFANRPQTRVINWNIHGLTEKPGTVKIGDTVYAIGSSENVHWNDATNTLEVKSSLHNQLVINVE</sequence>
<keyword evidence="2" id="KW-0326">Glycosidase</keyword>
<dbReference type="Gene3D" id="3.20.20.80">
    <property type="entry name" value="Glycosidases"/>
    <property type="match status" value="1"/>
</dbReference>
<dbReference type="CDD" id="cd06598">
    <property type="entry name" value="GH31_transferase_CtsZ"/>
    <property type="match status" value="1"/>
</dbReference>
<dbReference type="InterPro" id="IPR025887">
    <property type="entry name" value="Glyco_hydro_31_N_dom"/>
</dbReference>
<keyword evidence="9" id="KW-1185">Reference proteome</keyword>